<reference evidence="1" key="1">
    <citation type="submission" date="2020-05" db="EMBL/GenBank/DDBJ databases">
        <authorList>
            <person name="Chiriac C."/>
            <person name="Salcher M."/>
            <person name="Ghai R."/>
            <person name="Kavagutti S V."/>
        </authorList>
    </citation>
    <scope>NUCLEOTIDE SEQUENCE</scope>
</reference>
<accession>A0A6J5RBI8</accession>
<organism evidence="1">
    <name type="scientific">uncultured Caudovirales phage</name>
    <dbReference type="NCBI Taxonomy" id="2100421"/>
    <lineage>
        <taxon>Viruses</taxon>
        <taxon>Duplodnaviria</taxon>
        <taxon>Heunggongvirae</taxon>
        <taxon>Uroviricota</taxon>
        <taxon>Caudoviricetes</taxon>
        <taxon>Peduoviridae</taxon>
        <taxon>Maltschvirus</taxon>
        <taxon>Maltschvirus maltsch</taxon>
    </lineage>
</organism>
<name>A0A6J5RBI8_9CAUD</name>
<evidence type="ECO:0000313" key="1">
    <source>
        <dbReference type="EMBL" id="CAB4194329.1"/>
    </source>
</evidence>
<gene>
    <name evidence="1" type="ORF">UFOVP1260_24</name>
</gene>
<sequence>MRDTTTFSVAWLAVELGVTPSSLLAEDPMMVRALIAVLQERSKRG</sequence>
<dbReference type="EMBL" id="LR797207">
    <property type="protein sequence ID" value="CAB4194329.1"/>
    <property type="molecule type" value="Genomic_DNA"/>
</dbReference>
<protein>
    <submittedName>
        <fullName evidence="1">Uncharacterized protein</fullName>
    </submittedName>
</protein>
<proteinExistence type="predicted"/>